<dbReference type="Proteomes" id="UP001633002">
    <property type="component" value="Unassembled WGS sequence"/>
</dbReference>
<dbReference type="EMBL" id="JBJQOH010000007">
    <property type="protein sequence ID" value="KAL3681069.1"/>
    <property type="molecule type" value="Genomic_DNA"/>
</dbReference>
<proteinExistence type="predicted"/>
<comment type="caution">
    <text evidence="1">The sequence shown here is derived from an EMBL/GenBank/DDBJ whole genome shotgun (WGS) entry which is preliminary data.</text>
</comment>
<dbReference type="AlphaFoldDB" id="A0ABD3GTC7"/>
<name>A0ABD3GTC7_9MARC</name>
<protein>
    <submittedName>
        <fullName evidence="1">Uncharacterized protein</fullName>
    </submittedName>
</protein>
<sequence length="75" mass="8321">MADDWAAADDDLEKLLDLDDFDVPSVFKSSEIATSLDTKEVETGEIQRKRLPVMNTGKEMLLLLTIPQAPTSVLE</sequence>
<reference evidence="1 2" key="1">
    <citation type="submission" date="2024-09" db="EMBL/GenBank/DDBJ databases">
        <title>Chromosome-scale assembly of Riccia sorocarpa.</title>
        <authorList>
            <person name="Paukszto L."/>
        </authorList>
    </citation>
    <scope>NUCLEOTIDE SEQUENCE [LARGE SCALE GENOMIC DNA]</scope>
    <source>
        <strain evidence="1">LP-2024</strain>
        <tissue evidence="1">Aerial parts of the thallus</tissue>
    </source>
</reference>
<evidence type="ECO:0000313" key="1">
    <source>
        <dbReference type="EMBL" id="KAL3681069.1"/>
    </source>
</evidence>
<evidence type="ECO:0000313" key="2">
    <source>
        <dbReference type="Proteomes" id="UP001633002"/>
    </source>
</evidence>
<keyword evidence="2" id="KW-1185">Reference proteome</keyword>
<accession>A0ABD3GTC7</accession>
<organism evidence="1 2">
    <name type="scientific">Riccia sorocarpa</name>
    <dbReference type="NCBI Taxonomy" id="122646"/>
    <lineage>
        <taxon>Eukaryota</taxon>
        <taxon>Viridiplantae</taxon>
        <taxon>Streptophyta</taxon>
        <taxon>Embryophyta</taxon>
        <taxon>Marchantiophyta</taxon>
        <taxon>Marchantiopsida</taxon>
        <taxon>Marchantiidae</taxon>
        <taxon>Marchantiales</taxon>
        <taxon>Ricciaceae</taxon>
        <taxon>Riccia</taxon>
    </lineage>
</organism>
<gene>
    <name evidence="1" type="ORF">R1sor_024025</name>
</gene>